<dbReference type="OrthoDB" id="185373at2759"/>
<proteinExistence type="predicted"/>
<accession>A0A9E7HJG5</accession>
<keyword evidence="2" id="KW-1185">Reference proteome</keyword>
<name>A0A9E7HJG5_9LILI</name>
<dbReference type="Proteomes" id="UP001055439">
    <property type="component" value="Chromosome 8"/>
</dbReference>
<dbReference type="EMBL" id="CP097510">
    <property type="protein sequence ID" value="URE35728.1"/>
    <property type="molecule type" value="Genomic_DNA"/>
</dbReference>
<protein>
    <submittedName>
        <fullName evidence="1">PPR repeat</fullName>
    </submittedName>
</protein>
<evidence type="ECO:0000313" key="1">
    <source>
        <dbReference type="EMBL" id="URE35726.1"/>
    </source>
</evidence>
<dbReference type="EMBL" id="CP097510">
    <property type="protein sequence ID" value="URE35726.1"/>
    <property type="molecule type" value="Genomic_DNA"/>
</dbReference>
<gene>
    <name evidence="1" type="ORF">MUK42_15576</name>
</gene>
<dbReference type="AlphaFoldDB" id="A0A9E7HJG5"/>
<reference evidence="1" key="1">
    <citation type="submission" date="2022-05" db="EMBL/GenBank/DDBJ databases">
        <title>The Musa troglodytarum L. genome provides insights into the mechanism of non-climacteric behaviour and enrichment of carotenoids.</title>
        <authorList>
            <person name="Wang J."/>
        </authorList>
    </citation>
    <scope>NUCLEOTIDE SEQUENCE</scope>
    <source>
        <tissue evidence="1">Leaf</tissue>
    </source>
</reference>
<evidence type="ECO:0000313" key="2">
    <source>
        <dbReference type="Proteomes" id="UP001055439"/>
    </source>
</evidence>
<organism evidence="1 2">
    <name type="scientific">Musa troglodytarum</name>
    <name type="common">fe'i banana</name>
    <dbReference type="NCBI Taxonomy" id="320322"/>
    <lineage>
        <taxon>Eukaryota</taxon>
        <taxon>Viridiplantae</taxon>
        <taxon>Streptophyta</taxon>
        <taxon>Embryophyta</taxon>
        <taxon>Tracheophyta</taxon>
        <taxon>Spermatophyta</taxon>
        <taxon>Magnoliopsida</taxon>
        <taxon>Liliopsida</taxon>
        <taxon>Zingiberales</taxon>
        <taxon>Musaceae</taxon>
        <taxon>Musa</taxon>
    </lineage>
</organism>
<sequence length="81" mass="8700">MAPLFLLPIKVHNRTSRLHSLFAAHFGRRACMVATPFAVRRPSVLLHLGALIAVGDGEAQVDFVLAAAADSVRREVHMAGA</sequence>